<evidence type="ECO:0000256" key="4">
    <source>
        <dbReference type="ARBA" id="ARBA00022824"/>
    </source>
</evidence>
<dbReference type="FunCoup" id="A0A3N4LAA4">
    <property type="interactions" value="347"/>
</dbReference>
<evidence type="ECO:0000256" key="8">
    <source>
        <dbReference type="SAM" id="MobiDB-lite"/>
    </source>
</evidence>
<evidence type="ECO:0000313" key="12">
    <source>
        <dbReference type="Proteomes" id="UP000267821"/>
    </source>
</evidence>
<evidence type="ECO:0000256" key="9">
    <source>
        <dbReference type="SAM" id="Phobius"/>
    </source>
</evidence>
<keyword evidence="12" id="KW-1185">Reference proteome</keyword>
<dbReference type="STRING" id="1051890.A0A3N4LAA4"/>
<evidence type="ECO:0000256" key="6">
    <source>
        <dbReference type="ARBA" id="ARBA00023136"/>
    </source>
</evidence>
<keyword evidence="5 9" id="KW-1133">Transmembrane helix</keyword>
<keyword evidence="6 9" id="KW-0472">Membrane</keyword>
<organism evidence="11 12">
    <name type="scientific">Terfezia boudieri ATCC MYA-4762</name>
    <dbReference type="NCBI Taxonomy" id="1051890"/>
    <lineage>
        <taxon>Eukaryota</taxon>
        <taxon>Fungi</taxon>
        <taxon>Dikarya</taxon>
        <taxon>Ascomycota</taxon>
        <taxon>Pezizomycotina</taxon>
        <taxon>Pezizomycetes</taxon>
        <taxon>Pezizales</taxon>
        <taxon>Pezizaceae</taxon>
        <taxon>Terfezia</taxon>
    </lineage>
</organism>
<gene>
    <name evidence="11" type="ORF">L211DRAFT_843658</name>
</gene>
<evidence type="ECO:0000259" key="10">
    <source>
        <dbReference type="SMART" id="SM00014"/>
    </source>
</evidence>
<evidence type="ECO:0000256" key="3">
    <source>
        <dbReference type="ARBA" id="ARBA00022801"/>
    </source>
</evidence>
<dbReference type="SMART" id="SM00014">
    <property type="entry name" value="acidPPc"/>
    <property type="match status" value="1"/>
</dbReference>
<dbReference type="InParanoid" id="A0A3N4LAA4"/>
<feature type="transmembrane region" description="Helical" evidence="9">
    <location>
        <begin position="170"/>
        <end position="188"/>
    </location>
</feature>
<name>A0A3N4LAA4_9PEZI</name>
<comment type="subcellular location">
    <subcellularLocation>
        <location evidence="1">Endoplasmic reticulum membrane</location>
        <topology evidence="1">Multi-pass membrane protein</topology>
    </subcellularLocation>
</comment>
<dbReference type="PANTHER" id="PTHR14969">
    <property type="entry name" value="SPHINGOSINE-1-PHOSPHATE PHOSPHOHYDROLASE"/>
    <property type="match status" value="1"/>
</dbReference>
<feature type="domain" description="Phosphatidic acid phosphatase type 2/haloperoxidase" evidence="10">
    <location>
        <begin position="91"/>
        <end position="213"/>
    </location>
</feature>
<feature type="transmembrane region" description="Helical" evidence="9">
    <location>
        <begin position="254"/>
        <end position="275"/>
    </location>
</feature>
<dbReference type="InterPro" id="IPR000326">
    <property type="entry name" value="PAP2/HPO"/>
</dbReference>
<dbReference type="GO" id="GO:0042392">
    <property type="term" value="F:sphingosine-1-phosphate phosphatase activity"/>
    <property type="evidence" value="ECO:0007669"/>
    <property type="project" value="TreeGrafter"/>
</dbReference>
<keyword evidence="2 9" id="KW-0812">Transmembrane</keyword>
<comment type="similarity">
    <text evidence="7">Belongs to the type 2 lipid phosphate phosphatase family.</text>
</comment>
<dbReference type="GO" id="GO:0005789">
    <property type="term" value="C:endoplasmic reticulum membrane"/>
    <property type="evidence" value="ECO:0007669"/>
    <property type="project" value="UniProtKB-SubCell"/>
</dbReference>
<dbReference type="InterPro" id="IPR036938">
    <property type="entry name" value="PAP2/HPO_sf"/>
</dbReference>
<evidence type="ECO:0000256" key="5">
    <source>
        <dbReference type="ARBA" id="ARBA00022989"/>
    </source>
</evidence>
<evidence type="ECO:0000313" key="11">
    <source>
        <dbReference type="EMBL" id="RPB18409.1"/>
    </source>
</evidence>
<dbReference type="EMBL" id="ML121632">
    <property type="protein sequence ID" value="RPB18409.1"/>
    <property type="molecule type" value="Genomic_DNA"/>
</dbReference>
<feature type="region of interest" description="Disordered" evidence="8">
    <location>
        <begin position="402"/>
        <end position="477"/>
    </location>
</feature>
<proteinExistence type="inferred from homology"/>
<dbReference type="Pfam" id="PF01569">
    <property type="entry name" value="PAP2"/>
    <property type="match status" value="1"/>
</dbReference>
<feature type="transmembrane region" description="Helical" evidence="9">
    <location>
        <begin position="295"/>
        <end position="316"/>
    </location>
</feature>
<evidence type="ECO:0000256" key="1">
    <source>
        <dbReference type="ARBA" id="ARBA00004477"/>
    </source>
</evidence>
<dbReference type="Proteomes" id="UP000267821">
    <property type="component" value="Unassembled WGS sequence"/>
</dbReference>
<keyword evidence="4" id="KW-0256">Endoplasmic reticulum</keyword>
<dbReference type="PANTHER" id="PTHR14969:SF28">
    <property type="entry name" value="DIHYDROSPHINGOSINE 1-PHOSPHATE PHOSPHATASE LCB3-RELATED"/>
    <property type="match status" value="1"/>
</dbReference>
<reference evidence="11 12" key="1">
    <citation type="journal article" date="2018" name="Nat. Ecol. Evol.">
        <title>Pezizomycetes genomes reveal the molecular basis of ectomycorrhizal truffle lifestyle.</title>
        <authorList>
            <person name="Murat C."/>
            <person name="Payen T."/>
            <person name="Noel B."/>
            <person name="Kuo A."/>
            <person name="Morin E."/>
            <person name="Chen J."/>
            <person name="Kohler A."/>
            <person name="Krizsan K."/>
            <person name="Balestrini R."/>
            <person name="Da Silva C."/>
            <person name="Montanini B."/>
            <person name="Hainaut M."/>
            <person name="Levati E."/>
            <person name="Barry K.W."/>
            <person name="Belfiori B."/>
            <person name="Cichocki N."/>
            <person name="Clum A."/>
            <person name="Dockter R.B."/>
            <person name="Fauchery L."/>
            <person name="Guy J."/>
            <person name="Iotti M."/>
            <person name="Le Tacon F."/>
            <person name="Lindquist E.A."/>
            <person name="Lipzen A."/>
            <person name="Malagnac F."/>
            <person name="Mello A."/>
            <person name="Molinier V."/>
            <person name="Miyauchi S."/>
            <person name="Poulain J."/>
            <person name="Riccioni C."/>
            <person name="Rubini A."/>
            <person name="Sitrit Y."/>
            <person name="Splivallo R."/>
            <person name="Traeger S."/>
            <person name="Wang M."/>
            <person name="Zifcakova L."/>
            <person name="Wipf D."/>
            <person name="Zambonelli A."/>
            <person name="Paolocci F."/>
            <person name="Nowrousian M."/>
            <person name="Ottonello S."/>
            <person name="Baldrian P."/>
            <person name="Spatafora J.W."/>
            <person name="Henrissat B."/>
            <person name="Nagy L.G."/>
            <person name="Aury J.M."/>
            <person name="Wincker P."/>
            <person name="Grigoriev I.V."/>
            <person name="Bonfante P."/>
            <person name="Martin F.M."/>
        </authorList>
    </citation>
    <scope>NUCLEOTIDE SEQUENCE [LARGE SCALE GENOMIC DNA]</scope>
    <source>
        <strain evidence="11 12">ATCC MYA-4762</strain>
    </source>
</reference>
<evidence type="ECO:0000256" key="7">
    <source>
        <dbReference type="ARBA" id="ARBA00038324"/>
    </source>
</evidence>
<feature type="transmembrane region" description="Helical" evidence="9">
    <location>
        <begin position="221"/>
        <end position="242"/>
    </location>
</feature>
<feature type="transmembrane region" description="Helical" evidence="9">
    <location>
        <begin position="64"/>
        <end position="89"/>
    </location>
</feature>
<accession>A0A3N4LAA4</accession>
<dbReference type="SUPFAM" id="SSF48317">
    <property type="entry name" value="Acid phosphatase/Vanadium-dependent haloperoxidase"/>
    <property type="match status" value="1"/>
</dbReference>
<keyword evidence="3" id="KW-0378">Hydrolase</keyword>
<dbReference type="CDD" id="cd03388">
    <property type="entry name" value="PAP2_SPPase1"/>
    <property type="match status" value="1"/>
</dbReference>
<dbReference type="AlphaFoldDB" id="A0A3N4LAA4"/>
<dbReference type="OrthoDB" id="301434at2759"/>
<feature type="transmembrane region" description="Helical" evidence="9">
    <location>
        <begin position="195"/>
        <end position="215"/>
    </location>
</feature>
<feature type="compositionally biased region" description="Polar residues" evidence="8">
    <location>
        <begin position="423"/>
        <end position="437"/>
    </location>
</feature>
<dbReference type="Gene3D" id="1.20.144.10">
    <property type="entry name" value="Phosphatidic acid phosphatase type 2/haloperoxidase"/>
    <property type="match status" value="1"/>
</dbReference>
<protein>
    <submittedName>
        <fullName evidence="11">PAP2 domain protein</fullName>
    </submittedName>
</protein>
<evidence type="ECO:0000256" key="2">
    <source>
        <dbReference type="ARBA" id="ARBA00022692"/>
    </source>
</evidence>
<sequence>MADIEKKPPTPAPDAGLRNLDHYKYRLPKYRYILRQKFLPLMRWETPYLAWFQEHTRTPGLDTYFAMTANLGTHTFFMVMLPIMFWFGYTNLGRAMVHILAAGVFFSGFVKDLLCLPRPLSPPLHRITMSGSAALEYGFPSTHSTNAISVGLYGLLAIRADSSIDPTFRLSMQLLAWIYMISIVLGRLYCGMHGFLDVIIGSALGALLAWIQWAFRAQIDTFIYSGDWKVPLMVVATILVLVRIHPEPADSCPCFDDGVAFAGVIIGADIGHWHFAHSRFSLNTPSPATVPYSYVELGLGKSIARVFLGVIIIFAWREIMKPTLHSLLPPVFRWIEQIGLSLPRKDYKQASEYTKVPALADDTLPRLQELPALIHNISRRTRSDSVGPQSAADAYETLAYREKRRRESLDSTGANRPTLHMRGTSNEGMGTGMSNYESEMGMGKVGSVEEKLVQGNEASESKFPKEGEEEGEAQERREEAEMFMRIERPRVRYDVEVITKLFVYSGIAWLAVEGNPILFEIVGLGMGVR</sequence>